<gene>
    <name evidence="6" type="ORF">MM415A02365_0006</name>
    <name evidence="5" type="ORF">MM415B01152_0019</name>
</gene>
<evidence type="ECO:0000256" key="4">
    <source>
        <dbReference type="ARBA" id="ARBA00023014"/>
    </source>
</evidence>
<evidence type="ECO:0000256" key="3">
    <source>
        <dbReference type="ARBA" id="ARBA00023004"/>
    </source>
</evidence>
<sequence length="336" mass="37886">MLTSLKTVKSPSYNYIFDPRNGDFARWGKTLDDDPLYSPLGPEIMDIEVSTICHRACSHCYKSNMSEGRNMSFETFQRLFAKFPKNLTQIAFGIGDIDANPDLWKMMIHSRQHGVIPNLTINGYRMQPMHFKALGAICGAVAVSLYDKETCYNVVSLLSTYVAQCNIHVMLSEETYHLCQQVVVDYGTDERLKNIHAIIFLRLKPKGERNTYHQVKADRAAELIDLAVSRKVPIGFDSCSAPLAVAYAKGKPIEQEWNQVIEPCESTMFSYYINTDGMGFPCSFTEGVFTGINILEAGDFMNGVWFHPDTVVFRERALACQDTNGCRVCSIFDLEA</sequence>
<dbReference type="AlphaFoldDB" id="A0A6M3IRF0"/>
<dbReference type="EMBL" id="MT141401">
    <property type="protein sequence ID" value="QJA60239.1"/>
    <property type="molecule type" value="Genomic_DNA"/>
</dbReference>
<dbReference type="InterPro" id="IPR013785">
    <property type="entry name" value="Aldolase_TIM"/>
</dbReference>
<reference evidence="5" key="1">
    <citation type="submission" date="2020-03" db="EMBL/GenBank/DDBJ databases">
        <title>The deep terrestrial virosphere.</title>
        <authorList>
            <person name="Holmfeldt K."/>
            <person name="Nilsson E."/>
            <person name="Simone D."/>
            <person name="Lopez-Fernandez M."/>
            <person name="Wu X."/>
            <person name="de Brujin I."/>
            <person name="Lundin D."/>
            <person name="Andersson A."/>
            <person name="Bertilsson S."/>
            <person name="Dopson M."/>
        </authorList>
    </citation>
    <scope>NUCLEOTIDE SEQUENCE</scope>
    <source>
        <strain evidence="6">MM415A02365</strain>
        <strain evidence="5">MM415B01152</strain>
    </source>
</reference>
<organism evidence="5">
    <name type="scientific">viral metagenome</name>
    <dbReference type="NCBI Taxonomy" id="1070528"/>
    <lineage>
        <taxon>unclassified sequences</taxon>
        <taxon>metagenomes</taxon>
        <taxon>organismal metagenomes</taxon>
    </lineage>
</organism>
<name>A0A6M3IRF0_9ZZZZ</name>
<evidence type="ECO:0000313" key="5">
    <source>
        <dbReference type="EMBL" id="QJA60239.1"/>
    </source>
</evidence>
<dbReference type="GO" id="GO:0003824">
    <property type="term" value="F:catalytic activity"/>
    <property type="evidence" value="ECO:0007669"/>
    <property type="project" value="InterPro"/>
</dbReference>
<dbReference type="PANTHER" id="PTHR11228:SF7">
    <property type="entry name" value="PQQA PEPTIDE CYCLASE"/>
    <property type="match status" value="1"/>
</dbReference>
<dbReference type="InterPro" id="IPR058240">
    <property type="entry name" value="rSAM_sf"/>
</dbReference>
<accession>A0A6M3IRF0</accession>
<keyword evidence="3" id="KW-0408">Iron</keyword>
<dbReference type="Gene3D" id="3.20.20.70">
    <property type="entry name" value="Aldolase class I"/>
    <property type="match status" value="1"/>
</dbReference>
<dbReference type="SUPFAM" id="SSF102114">
    <property type="entry name" value="Radical SAM enzymes"/>
    <property type="match status" value="1"/>
</dbReference>
<dbReference type="PANTHER" id="PTHR11228">
    <property type="entry name" value="RADICAL SAM DOMAIN PROTEIN"/>
    <property type="match status" value="1"/>
</dbReference>
<evidence type="ECO:0000313" key="6">
    <source>
        <dbReference type="EMBL" id="QJA73435.1"/>
    </source>
</evidence>
<dbReference type="GO" id="GO:0046872">
    <property type="term" value="F:metal ion binding"/>
    <property type="evidence" value="ECO:0007669"/>
    <property type="project" value="UniProtKB-KW"/>
</dbReference>
<keyword evidence="4" id="KW-0411">Iron-sulfur</keyword>
<evidence type="ECO:0000256" key="1">
    <source>
        <dbReference type="ARBA" id="ARBA00022691"/>
    </source>
</evidence>
<evidence type="ECO:0000256" key="2">
    <source>
        <dbReference type="ARBA" id="ARBA00022723"/>
    </source>
</evidence>
<dbReference type="GO" id="GO:0051536">
    <property type="term" value="F:iron-sulfur cluster binding"/>
    <property type="evidence" value="ECO:0007669"/>
    <property type="project" value="UniProtKB-KW"/>
</dbReference>
<dbReference type="InterPro" id="IPR007197">
    <property type="entry name" value="rSAM"/>
</dbReference>
<keyword evidence="1" id="KW-0949">S-adenosyl-L-methionine</keyword>
<keyword evidence="2" id="KW-0479">Metal-binding</keyword>
<proteinExistence type="predicted"/>
<dbReference type="EMBL" id="MT142027">
    <property type="protein sequence ID" value="QJA73435.1"/>
    <property type="molecule type" value="Genomic_DNA"/>
</dbReference>
<dbReference type="SFLD" id="SFLDS00029">
    <property type="entry name" value="Radical_SAM"/>
    <property type="match status" value="1"/>
</dbReference>
<dbReference type="InterPro" id="IPR050377">
    <property type="entry name" value="Radical_SAM_PqqE_MftC-like"/>
</dbReference>
<protein>
    <submittedName>
        <fullName evidence="5">Putative radical SAM superfamily protein</fullName>
    </submittedName>
</protein>